<evidence type="ECO:0000256" key="8">
    <source>
        <dbReference type="PROSITE-ProRule" id="PRU00776"/>
    </source>
</evidence>
<keyword evidence="7" id="KW-0732">Signal</keyword>
<feature type="domain" description="Pacifastin" evidence="9">
    <location>
        <begin position="89"/>
        <end position="124"/>
    </location>
</feature>
<keyword evidence="3 7" id="KW-0646">Protease inhibitor</keyword>
<keyword evidence="5 8" id="KW-1015">Disulfide bond</keyword>
<sequence>MRSLLLIAAVLVAGALSLEAGQRCEPGSTFKMDCNTCRCSADGMVVSCTRKFCLPELQGDDPKVQEPSGNAQSEAAAVEKEEEEVHTNGQVCTPNEVKMEDCNRCKCAANGIGWFCTRKACPPRERRAVQPKMECEPGTTRCRWQRTCSGCSPPSSPHWGCTPARWCALPLPPFRQRQPPTVRYR</sequence>
<dbReference type="EMBL" id="GAPW01004824">
    <property type="protein sequence ID" value="JAC08774.1"/>
    <property type="molecule type" value="mRNA"/>
</dbReference>
<dbReference type="PROSITE" id="PS51446">
    <property type="entry name" value="PACIFASTIN"/>
    <property type="match status" value="2"/>
</dbReference>
<feature type="domain" description="Pacifastin" evidence="9">
    <location>
        <begin position="21"/>
        <end position="56"/>
    </location>
</feature>
<feature type="site" description="Reactive bond" evidence="8">
    <location>
        <begin position="118"/>
        <end position="119"/>
    </location>
</feature>
<evidence type="ECO:0000256" key="5">
    <source>
        <dbReference type="ARBA" id="ARBA00023157"/>
    </source>
</evidence>
<feature type="disulfide bond" evidence="8">
    <location>
        <begin position="92"/>
        <end position="107"/>
    </location>
</feature>
<evidence type="ECO:0000256" key="3">
    <source>
        <dbReference type="ARBA" id="ARBA00022690"/>
    </source>
</evidence>
<evidence type="ECO:0000256" key="2">
    <source>
        <dbReference type="ARBA" id="ARBA00022525"/>
    </source>
</evidence>
<dbReference type="InterPro" id="IPR036201">
    <property type="entry name" value="Pacifastin_dom_sf"/>
</dbReference>
<evidence type="ECO:0000313" key="10">
    <source>
        <dbReference type="EMBL" id="JAC08774.1"/>
    </source>
</evidence>
<name>A0A023EJ18_AEDAL</name>
<organism evidence="10">
    <name type="scientific">Aedes albopictus</name>
    <name type="common">Asian tiger mosquito</name>
    <name type="synonym">Stegomyia albopicta</name>
    <dbReference type="NCBI Taxonomy" id="7160"/>
    <lineage>
        <taxon>Eukaryota</taxon>
        <taxon>Metazoa</taxon>
        <taxon>Ecdysozoa</taxon>
        <taxon>Arthropoda</taxon>
        <taxon>Hexapoda</taxon>
        <taxon>Insecta</taxon>
        <taxon>Pterygota</taxon>
        <taxon>Neoptera</taxon>
        <taxon>Endopterygota</taxon>
        <taxon>Diptera</taxon>
        <taxon>Nematocera</taxon>
        <taxon>Culicoidea</taxon>
        <taxon>Culicidae</taxon>
        <taxon>Culicinae</taxon>
        <taxon>Aedini</taxon>
        <taxon>Aedes</taxon>
        <taxon>Stegomyia</taxon>
    </lineage>
</organism>
<reference evidence="10" key="1">
    <citation type="journal article" date="2014" name="PLoS Negl. Trop. Dis.">
        <title>Identification and characterization of seminal fluid proteins in the Asian tiger mosquito, Aedes albopictus.</title>
        <authorList>
            <person name="Boes K.E."/>
            <person name="Ribeiro J.M."/>
            <person name="Wong A."/>
            <person name="Harrington L.C."/>
            <person name="Wolfner M.F."/>
            <person name="Sirot L.K."/>
        </authorList>
    </citation>
    <scope>NUCLEOTIDE SEQUENCE</scope>
    <source>
        <tissue evidence="10">Reproductive organs</tissue>
    </source>
</reference>
<dbReference type="AlphaFoldDB" id="A0A023EJ18"/>
<comment type="similarity">
    <text evidence="6 7 8">Belongs to the protease inhibitor I19 family.</text>
</comment>
<feature type="disulfide bond" evidence="8">
    <location>
        <begin position="24"/>
        <end position="39"/>
    </location>
</feature>
<proteinExistence type="evidence at transcript level"/>
<dbReference type="SUPFAM" id="SSF57283">
    <property type="entry name" value="PMP inhibitors"/>
    <property type="match status" value="2"/>
</dbReference>
<comment type="subcellular location">
    <subcellularLocation>
        <location evidence="1 7">Secreted</location>
    </subcellularLocation>
</comment>
<accession>A0A023EJ18</accession>
<protein>
    <recommendedName>
        <fullName evidence="7">Protease inhibitor</fullName>
    </recommendedName>
</protein>
<feature type="chain" id="PRO_5019883178" description="Protease inhibitor" evidence="7">
    <location>
        <begin position="18"/>
        <end position="185"/>
    </location>
</feature>
<evidence type="ECO:0000259" key="9">
    <source>
        <dbReference type="PROSITE" id="PS51446"/>
    </source>
</evidence>
<dbReference type="GO" id="GO:0005576">
    <property type="term" value="C:extracellular region"/>
    <property type="evidence" value="ECO:0007669"/>
    <property type="project" value="UniProtKB-SubCell"/>
</dbReference>
<evidence type="ECO:0000256" key="4">
    <source>
        <dbReference type="ARBA" id="ARBA00022900"/>
    </source>
</evidence>
<dbReference type="InterPro" id="IPR008037">
    <property type="entry name" value="Pacifastin_dom"/>
</dbReference>
<evidence type="ECO:0000256" key="7">
    <source>
        <dbReference type="PIRNR" id="PIRNR001625"/>
    </source>
</evidence>
<feature type="site" description="Reactive bond" evidence="8">
    <location>
        <begin position="50"/>
        <end position="51"/>
    </location>
</feature>
<evidence type="ECO:0000256" key="1">
    <source>
        <dbReference type="ARBA" id="ARBA00004613"/>
    </source>
</evidence>
<evidence type="ECO:0000256" key="6">
    <source>
        <dbReference type="ARBA" id="ARBA00029459"/>
    </source>
</evidence>
<keyword evidence="4 7" id="KW-0722">Serine protease inhibitor</keyword>
<dbReference type="GO" id="GO:0004867">
    <property type="term" value="F:serine-type endopeptidase inhibitor activity"/>
    <property type="evidence" value="ECO:0007669"/>
    <property type="project" value="UniProtKB-UniRule"/>
</dbReference>
<dbReference type="InterPro" id="IPR016307">
    <property type="entry name" value="Prtase-inh_pacifastin"/>
</dbReference>
<comment type="caution">
    <text evidence="8">Lacks conserved residue(s) required for the propagation of feature annotation.</text>
</comment>
<feature type="signal peptide" evidence="7">
    <location>
        <begin position="1"/>
        <end position="17"/>
    </location>
</feature>
<dbReference type="PIRSF" id="PIRSF001625">
    <property type="entry name" value="Prot_inhib_pacifastin"/>
    <property type="match status" value="1"/>
</dbReference>
<keyword evidence="2 7" id="KW-0964">Secreted</keyword>
<dbReference type="Pfam" id="PF05375">
    <property type="entry name" value="Pacifastin_I"/>
    <property type="match status" value="2"/>
</dbReference>